<protein>
    <submittedName>
        <fullName evidence="7">YihY/virulence factor BrkB family protein</fullName>
    </submittedName>
</protein>
<evidence type="ECO:0000256" key="4">
    <source>
        <dbReference type="ARBA" id="ARBA00022989"/>
    </source>
</evidence>
<dbReference type="PANTHER" id="PTHR30213:SF1">
    <property type="entry name" value="INNER MEMBRANE PROTEIN YHJD"/>
    <property type="match status" value="1"/>
</dbReference>
<dbReference type="OrthoDB" id="4127374at2"/>
<evidence type="ECO:0000256" key="6">
    <source>
        <dbReference type="SAM" id="Phobius"/>
    </source>
</evidence>
<sequence length="381" mass="41264">MKKLLRHPVIRKLLAAWERYGQRHGAQHAAAITYFSVLTVIPVLMLFGAVTGFILTVVRPDWLDVVRSTVSDVLGSSAMSAQVIGTLDTALASWRGLGLTALLTASYTGSGWIGNLRIGFCAMMRAEEAESQLQQQNFLTALLRNLVVFFGLLLCLLLALATTIIGTAFADQLGLLGGLARLLLTVLVSWIMFAFLFITLPEERLPLRFWATGALGGAVLVTVLHQFAGLVLGAFSRNPTAAVFGNVIAIMLVLNLVAMIMLLTSAWTGVRHDWSGEEAPDTEQIEDGTTQEVAMAVPEVRSWAEKRRRERLAATLGADELRIENFDPTRVPQADAEQQVPETVAARGVRIGMRLGYGVGAATGLGIGALVAAFLGWLRRR</sequence>
<accession>A0A3P1TF19</accession>
<organism evidence="7 8">
    <name type="scientific">Arachnia propionica</name>
    <dbReference type="NCBI Taxonomy" id="1750"/>
    <lineage>
        <taxon>Bacteria</taxon>
        <taxon>Bacillati</taxon>
        <taxon>Actinomycetota</taxon>
        <taxon>Actinomycetes</taxon>
        <taxon>Propionibacteriales</taxon>
        <taxon>Propionibacteriaceae</taxon>
        <taxon>Arachnia</taxon>
    </lineage>
</organism>
<dbReference type="InterPro" id="IPR017039">
    <property type="entry name" value="Virul_fac_BrkB"/>
</dbReference>
<dbReference type="RefSeq" id="WP_124841934.1">
    <property type="nucleotide sequence ID" value="NZ_JAUNKP010000021.1"/>
</dbReference>
<dbReference type="AlphaFoldDB" id="A0A3P1TF19"/>
<feature type="transmembrane region" description="Helical" evidence="6">
    <location>
        <begin position="355"/>
        <end position="378"/>
    </location>
</feature>
<evidence type="ECO:0000256" key="3">
    <source>
        <dbReference type="ARBA" id="ARBA00022692"/>
    </source>
</evidence>
<feature type="transmembrane region" description="Helical" evidence="6">
    <location>
        <begin position="32"/>
        <end position="58"/>
    </location>
</feature>
<keyword evidence="4 6" id="KW-1133">Transmembrane helix</keyword>
<evidence type="ECO:0000313" key="7">
    <source>
        <dbReference type="EMBL" id="RRD07133.1"/>
    </source>
</evidence>
<keyword evidence="2" id="KW-1003">Cell membrane</keyword>
<dbReference type="PANTHER" id="PTHR30213">
    <property type="entry name" value="INNER MEMBRANE PROTEIN YHJD"/>
    <property type="match status" value="1"/>
</dbReference>
<feature type="transmembrane region" description="Helical" evidence="6">
    <location>
        <begin position="247"/>
        <end position="267"/>
    </location>
</feature>
<feature type="transmembrane region" description="Helical" evidence="6">
    <location>
        <begin position="146"/>
        <end position="170"/>
    </location>
</feature>
<evidence type="ECO:0000256" key="5">
    <source>
        <dbReference type="ARBA" id="ARBA00023136"/>
    </source>
</evidence>
<keyword evidence="5 6" id="KW-0472">Membrane</keyword>
<evidence type="ECO:0000256" key="1">
    <source>
        <dbReference type="ARBA" id="ARBA00004651"/>
    </source>
</evidence>
<comment type="caution">
    <text evidence="7">The sequence shown here is derived from an EMBL/GenBank/DDBJ whole genome shotgun (WGS) entry which is preliminary data.</text>
</comment>
<dbReference type="GO" id="GO:0005886">
    <property type="term" value="C:plasma membrane"/>
    <property type="evidence" value="ECO:0007669"/>
    <property type="project" value="UniProtKB-SubCell"/>
</dbReference>
<dbReference type="EMBL" id="RQZG01000001">
    <property type="protein sequence ID" value="RRD07133.1"/>
    <property type="molecule type" value="Genomic_DNA"/>
</dbReference>
<dbReference type="Pfam" id="PF03631">
    <property type="entry name" value="Virul_fac_BrkB"/>
    <property type="match status" value="1"/>
</dbReference>
<reference evidence="7 8" key="1">
    <citation type="submission" date="2018-11" db="EMBL/GenBank/DDBJ databases">
        <title>Genomes From Bacteria Associated with the Canine Oral Cavity: a Test Case for Automated Genome-Based Taxonomic Assignment.</title>
        <authorList>
            <person name="Coil D.A."/>
            <person name="Jospin G."/>
            <person name="Darling A.E."/>
            <person name="Wallis C."/>
            <person name="Davis I.J."/>
            <person name="Harris S."/>
            <person name="Eisen J.A."/>
            <person name="Holcombe L.J."/>
            <person name="O'Flynn C."/>
        </authorList>
    </citation>
    <scope>NUCLEOTIDE SEQUENCE [LARGE SCALE GENOMIC DNA]</scope>
    <source>
        <strain evidence="7 8">OH887_COT-365</strain>
    </source>
</reference>
<proteinExistence type="predicted"/>
<keyword evidence="3 6" id="KW-0812">Transmembrane</keyword>
<comment type="subcellular location">
    <subcellularLocation>
        <location evidence="1">Cell membrane</location>
        <topology evidence="1">Multi-pass membrane protein</topology>
    </subcellularLocation>
</comment>
<gene>
    <name evidence="7" type="ORF">EII34_01220</name>
</gene>
<dbReference type="Proteomes" id="UP000280819">
    <property type="component" value="Unassembled WGS sequence"/>
</dbReference>
<evidence type="ECO:0000256" key="2">
    <source>
        <dbReference type="ARBA" id="ARBA00022475"/>
    </source>
</evidence>
<name>A0A3P1TF19_9ACTN</name>
<feature type="transmembrane region" description="Helical" evidence="6">
    <location>
        <begin position="182"/>
        <end position="201"/>
    </location>
</feature>
<feature type="transmembrane region" description="Helical" evidence="6">
    <location>
        <begin position="207"/>
        <end position="235"/>
    </location>
</feature>
<evidence type="ECO:0000313" key="8">
    <source>
        <dbReference type="Proteomes" id="UP000280819"/>
    </source>
</evidence>